<evidence type="ECO:0000256" key="1">
    <source>
        <dbReference type="ARBA" id="ARBA00004496"/>
    </source>
</evidence>
<evidence type="ECO:0000256" key="3">
    <source>
        <dbReference type="ARBA" id="ARBA00022723"/>
    </source>
</evidence>
<accession>A0A9P8TL59</accession>
<evidence type="ECO:0000259" key="7">
    <source>
        <dbReference type="PROSITE" id="PS50222"/>
    </source>
</evidence>
<dbReference type="InterPro" id="IPR018247">
    <property type="entry name" value="EF_Hand_1_Ca_BS"/>
</dbReference>
<dbReference type="Proteomes" id="UP000774326">
    <property type="component" value="Unassembled WGS sequence"/>
</dbReference>
<keyword evidence="5" id="KW-0106">Calcium</keyword>
<reference evidence="8" key="2">
    <citation type="submission" date="2021-01" db="EMBL/GenBank/DDBJ databases">
        <authorList>
            <person name="Schikora-Tamarit M.A."/>
        </authorList>
    </citation>
    <scope>NUCLEOTIDE SEQUENCE</scope>
    <source>
        <strain evidence="8">CBS2887</strain>
    </source>
</reference>
<dbReference type="InterPro" id="IPR011992">
    <property type="entry name" value="EF-hand-dom_pair"/>
</dbReference>
<evidence type="ECO:0000256" key="2">
    <source>
        <dbReference type="ARBA" id="ARBA00022490"/>
    </source>
</evidence>
<feature type="compositionally biased region" description="Low complexity" evidence="6">
    <location>
        <begin position="156"/>
        <end position="176"/>
    </location>
</feature>
<organism evidence="8 9">
    <name type="scientific">Wickerhamomyces pijperi</name>
    <name type="common">Yeast</name>
    <name type="synonym">Pichia pijperi</name>
    <dbReference type="NCBI Taxonomy" id="599730"/>
    <lineage>
        <taxon>Eukaryota</taxon>
        <taxon>Fungi</taxon>
        <taxon>Dikarya</taxon>
        <taxon>Ascomycota</taxon>
        <taxon>Saccharomycotina</taxon>
        <taxon>Saccharomycetes</taxon>
        <taxon>Phaffomycetales</taxon>
        <taxon>Wickerhamomycetaceae</taxon>
        <taxon>Wickerhamomyces</taxon>
    </lineage>
</organism>
<evidence type="ECO:0000313" key="8">
    <source>
        <dbReference type="EMBL" id="KAH3682789.1"/>
    </source>
</evidence>
<dbReference type="SUPFAM" id="SSF47473">
    <property type="entry name" value="EF-hand"/>
    <property type="match status" value="1"/>
</dbReference>
<dbReference type="GO" id="GO:0005737">
    <property type="term" value="C:cytoplasm"/>
    <property type="evidence" value="ECO:0007669"/>
    <property type="project" value="UniProtKB-SubCell"/>
</dbReference>
<sequence length="401" mass="45835">MAGDDLTHFPTPTEAFGIRQAPQRRAPGPSPQNSHNSQMYNGQSSTQPLQSPRYQQNQQNQQFINGQQRRSDPPLHPSQNAMLHRPSDSSMSSSGGRSTSGQYQQQAQPQFQGQRVPSGQNMNMSMNNNYNSQYQQQQQSQPQFNNMPPVQSARISAQSPQNNQFSSQSSIHSRTQPIPSPPKTSFPSQMPNPSPPTQQYFSQGPSLQQQQPAPQESQRTSSSTDPAVLLERQLRDLFHRLDRDRNGRLNETELQSALTNNDGAQFKSSTVLLMIKMFDRDFSGGIEFKEFFHLWNYITHWRKIFIRYDVDQNQKISFAEYQSALEGIGYRLPTDEALYIFQKFGEMAPTKVMYLNFDMFVESVVWLLRCTNVFKKFDSQGNGVATITFQDFVHEFISFVS</sequence>
<evidence type="ECO:0000256" key="5">
    <source>
        <dbReference type="ARBA" id="ARBA00022837"/>
    </source>
</evidence>
<feature type="compositionally biased region" description="Polar residues" evidence="6">
    <location>
        <begin position="31"/>
        <end position="46"/>
    </location>
</feature>
<dbReference type="SMART" id="SM00054">
    <property type="entry name" value="EFh"/>
    <property type="match status" value="3"/>
</dbReference>
<feature type="compositionally biased region" description="Low complexity" evidence="6">
    <location>
        <begin position="198"/>
        <end position="218"/>
    </location>
</feature>
<proteinExistence type="predicted"/>
<dbReference type="PANTHER" id="PTHR46212">
    <property type="entry name" value="PEFLIN"/>
    <property type="match status" value="1"/>
</dbReference>
<feature type="region of interest" description="Disordered" evidence="6">
    <location>
        <begin position="1"/>
        <end position="228"/>
    </location>
</feature>
<dbReference type="Pfam" id="PF13499">
    <property type="entry name" value="EF-hand_7"/>
    <property type="match status" value="1"/>
</dbReference>
<keyword evidence="3" id="KW-0479">Metal-binding</keyword>
<feature type="domain" description="EF-hand" evidence="7">
    <location>
        <begin position="229"/>
        <end position="264"/>
    </location>
</feature>
<feature type="domain" description="EF-hand" evidence="7">
    <location>
        <begin position="296"/>
        <end position="331"/>
    </location>
</feature>
<evidence type="ECO:0000256" key="6">
    <source>
        <dbReference type="SAM" id="MobiDB-lite"/>
    </source>
</evidence>
<protein>
    <recommendedName>
        <fullName evidence="7">EF-hand domain-containing protein</fullName>
    </recommendedName>
</protein>
<comment type="subcellular location">
    <subcellularLocation>
        <location evidence="1">Cytoplasm</location>
    </subcellularLocation>
</comment>
<feature type="compositionally biased region" description="Low complexity" evidence="6">
    <location>
        <begin position="47"/>
        <end position="68"/>
    </location>
</feature>
<dbReference type="InterPro" id="IPR002048">
    <property type="entry name" value="EF_hand_dom"/>
</dbReference>
<dbReference type="AlphaFoldDB" id="A0A9P8TL59"/>
<gene>
    <name evidence="8" type="ORF">WICPIJ_006248</name>
</gene>
<feature type="compositionally biased region" description="Pro residues" evidence="6">
    <location>
        <begin position="178"/>
        <end position="196"/>
    </location>
</feature>
<dbReference type="GO" id="GO:0048306">
    <property type="term" value="F:calcium-dependent protein binding"/>
    <property type="evidence" value="ECO:0007669"/>
    <property type="project" value="UniProtKB-ARBA"/>
</dbReference>
<dbReference type="PROSITE" id="PS50222">
    <property type="entry name" value="EF_HAND_2"/>
    <property type="match status" value="2"/>
</dbReference>
<dbReference type="GO" id="GO:0005509">
    <property type="term" value="F:calcium ion binding"/>
    <property type="evidence" value="ECO:0007669"/>
    <property type="project" value="InterPro"/>
</dbReference>
<dbReference type="InterPro" id="IPR051426">
    <property type="entry name" value="Peflin/Sorcin_CaBP"/>
</dbReference>
<dbReference type="Gene3D" id="1.10.238.10">
    <property type="entry name" value="EF-hand"/>
    <property type="match status" value="1"/>
</dbReference>
<evidence type="ECO:0000256" key="4">
    <source>
        <dbReference type="ARBA" id="ARBA00022737"/>
    </source>
</evidence>
<evidence type="ECO:0000313" key="9">
    <source>
        <dbReference type="Proteomes" id="UP000774326"/>
    </source>
</evidence>
<dbReference type="PANTHER" id="PTHR46212:SF3">
    <property type="entry name" value="GH27120P"/>
    <property type="match status" value="1"/>
</dbReference>
<dbReference type="CDD" id="cd16180">
    <property type="entry name" value="EFh_PEF_Group_I"/>
    <property type="match status" value="1"/>
</dbReference>
<feature type="compositionally biased region" description="Low complexity" evidence="6">
    <location>
        <begin position="88"/>
        <end position="149"/>
    </location>
</feature>
<dbReference type="PROSITE" id="PS00018">
    <property type="entry name" value="EF_HAND_1"/>
    <property type="match status" value="2"/>
</dbReference>
<dbReference type="OrthoDB" id="186625at2759"/>
<reference evidence="8" key="1">
    <citation type="journal article" date="2021" name="Open Biol.">
        <title>Shared evolutionary footprints suggest mitochondrial oxidative damage underlies multiple complex I losses in fungi.</title>
        <authorList>
            <person name="Schikora-Tamarit M.A."/>
            <person name="Marcet-Houben M."/>
            <person name="Nosek J."/>
            <person name="Gabaldon T."/>
        </authorList>
    </citation>
    <scope>NUCLEOTIDE SEQUENCE</scope>
    <source>
        <strain evidence="8">CBS2887</strain>
    </source>
</reference>
<keyword evidence="4" id="KW-0677">Repeat</keyword>
<dbReference type="EMBL" id="JAEUBG010003411">
    <property type="protein sequence ID" value="KAH3682789.1"/>
    <property type="molecule type" value="Genomic_DNA"/>
</dbReference>
<name>A0A9P8TL59_WICPI</name>
<keyword evidence="2" id="KW-0963">Cytoplasm</keyword>
<comment type="caution">
    <text evidence="8">The sequence shown here is derived from an EMBL/GenBank/DDBJ whole genome shotgun (WGS) entry which is preliminary data.</text>
</comment>
<keyword evidence="9" id="KW-1185">Reference proteome</keyword>